<dbReference type="Pfam" id="PF13439">
    <property type="entry name" value="Glyco_transf_4"/>
    <property type="match status" value="1"/>
</dbReference>
<dbReference type="Pfam" id="PF00534">
    <property type="entry name" value="Glycos_transf_1"/>
    <property type="match status" value="1"/>
</dbReference>
<organism evidence="6 7">
    <name type="scientific">Novipirellula herctigrandis</name>
    <dbReference type="NCBI Taxonomy" id="2527986"/>
    <lineage>
        <taxon>Bacteria</taxon>
        <taxon>Pseudomonadati</taxon>
        <taxon>Planctomycetota</taxon>
        <taxon>Planctomycetia</taxon>
        <taxon>Pirellulales</taxon>
        <taxon>Pirellulaceae</taxon>
        <taxon>Novipirellula</taxon>
    </lineage>
</organism>
<dbReference type="InterPro" id="IPR001296">
    <property type="entry name" value="Glyco_trans_1"/>
</dbReference>
<dbReference type="PANTHER" id="PTHR12526:SF640">
    <property type="entry name" value="COLANIC ACID BIOSYNTHESIS GLYCOSYLTRANSFERASE WCAL-RELATED"/>
    <property type="match status" value="1"/>
</dbReference>
<dbReference type="Proteomes" id="UP000315010">
    <property type="component" value="Unassembled WGS sequence"/>
</dbReference>
<dbReference type="GO" id="GO:0102710">
    <property type="term" value="F:D-inositol-3-phosphate glycosyltransferase activity"/>
    <property type="evidence" value="ECO:0007669"/>
    <property type="project" value="UniProtKB-EC"/>
</dbReference>
<reference evidence="6 7" key="1">
    <citation type="submission" date="2019-02" db="EMBL/GenBank/DDBJ databases">
        <title>Deep-cultivation of Planctomycetes and their phenomic and genomic characterization uncovers novel biology.</title>
        <authorList>
            <person name="Wiegand S."/>
            <person name="Jogler M."/>
            <person name="Boedeker C."/>
            <person name="Pinto D."/>
            <person name="Vollmers J."/>
            <person name="Rivas-Marin E."/>
            <person name="Kohn T."/>
            <person name="Peeters S.H."/>
            <person name="Heuer A."/>
            <person name="Rast P."/>
            <person name="Oberbeckmann S."/>
            <person name="Bunk B."/>
            <person name="Jeske O."/>
            <person name="Meyerdierks A."/>
            <person name="Storesund J.E."/>
            <person name="Kallscheuer N."/>
            <person name="Luecker S."/>
            <person name="Lage O.M."/>
            <person name="Pohl T."/>
            <person name="Merkel B.J."/>
            <person name="Hornburger P."/>
            <person name="Mueller R.-W."/>
            <person name="Bruemmer F."/>
            <person name="Labrenz M."/>
            <person name="Spormann A.M."/>
            <person name="Op Den Camp H."/>
            <person name="Overmann J."/>
            <person name="Amann R."/>
            <person name="Jetten M.S.M."/>
            <person name="Mascher T."/>
            <person name="Medema M.H."/>
            <person name="Devos D.P."/>
            <person name="Kaster A.-K."/>
            <person name="Ovreas L."/>
            <person name="Rohde M."/>
            <person name="Galperin M.Y."/>
            <person name="Jogler C."/>
        </authorList>
    </citation>
    <scope>NUCLEOTIDE SEQUENCE [LARGE SCALE GENOMIC DNA]</scope>
    <source>
        <strain evidence="6 7">CA13</strain>
    </source>
</reference>
<evidence type="ECO:0000256" key="2">
    <source>
        <dbReference type="ARBA" id="ARBA00022676"/>
    </source>
</evidence>
<proteinExistence type="inferred from homology"/>
<keyword evidence="2 6" id="KW-0328">Glycosyltransferase</keyword>
<feature type="domain" description="Glycosyltransferase subfamily 4-like N-terminal" evidence="5">
    <location>
        <begin position="69"/>
        <end position="181"/>
    </location>
</feature>
<dbReference type="AlphaFoldDB" id="A0A5C5YWP5"/>
<evidence type="ECO:0000256" key="1">
    <source>
        <dbReference type="ARBA" id="ARBA00009481"/>
    </source>
</evidence>
<evidence type="ECO:0000313" key="7">
    <source>
        <dbReference type="Proteomes" id="UP000315010"/>
    </source>
</evidence>
<accession>A0A5C5YWP5</accession>
<dbReference type="InterPro" id="IPR028098">
    <property type="entry name" value="Glyco_trans_4-like_N"/>
</dbReference>
<dbReference type="PANTHER" id="PTHR12526">
    <property type="entry name" value="GLYCOSYLTRANSFERASE"/>
    <property type="match status" value="1"/>
</dbReference>
<protein>
    <submittedName>
        <fullName evidence="6">D-inositol-3-phosphate glycosyltransferase</fullName>
        <ecNumber evidence="6">2.4.1.250</ecNumber>
    </submittedName>
</protein>
<keyword evidence="7" id="KW-1185">Reference proteome</keyword>
<sequence>MKVLHSHPVWLPQTQTWMHSLVQSLPPRIENAVSCLKTMNLDQFPVDSICCFADDAPVRRTLHGIANRLNFLHRFPLKFEYLPAHIDRFGPDIVHTHFGHNGARDSELLKSYPNVKHVVTFYGMDVTRLPQSQPSIVADYRRMFSRVACVLCEGEHMARNVEKLGCPADRIVVQHLGVDVDKFPFVARQWNPNEKLRVFFAAAFREKKGIPYALAALARLAADVPMEITIVGDAADDPASRREKERIMEVVEEHHLDPLIRWEGLQSHRRMLELAYDHHLFVSTSVHASDGDTEGGAPVSLIEMASTGMPIISSKHCDIPSVVLDEKTGWLAEERDVDSIVDKLRRAVSLHEQWPSIGLAGRQHIEAEYSLQKQGKSLAQIYDQIVRGGCPGRLALDTK</sequence>
<dbReference type="SUPFAM" id="SSF53756">
    <property type="entry name" value="UDP-Glycosyltransferase/glycogen phosphorylase"/>
    <property type="match status" value="1"/>
</dbReference>
<evidence type="ECO:0000259" key="4">
    <source>
        <dbReference type="Pfam" id="PF00534"/>
    </source>
</evidence>
<feature type="domain" description="Glycosyl transferase family 1" evidence="4">
    <location>
        <begin position="192"/>
        <end position="352"/>
    </location>
</feature>
<comment type="similarity">
    <text evidence="1">Belongs to the glycosyltransferase group 1 family. Glycosyltransferase 4 subfamily.</text>
</comment>
<dbReference type="EMBL" id="SJPJ01000001">
    <property type="protein sequence ID" value="TWT79216.1"/>
    <property type="molecule type" value="Genomic_DNA"/>
</dbReference>
<keyword evidence="3 6" id="KW-0808">Transferase</keyword>
<name>A0A5C5YWP5_9BACT</name>
<gene>
    <name evidence="6" type="primary">mshA_2</name>
    <name evidence="6" type="ORF">CA13_06140</name>
</gene>
<dbReference type="Gene3D" id="3.40.50.2000">
    <property type="entry name" value="Glycogen Phosphorylase B"/>
    <property type="match status" value="2"/>
</dbReference>
<comment type="caution">
    <text evidence="6">The sequence shown here is derived from an EMBL/GenBank/DDBJ whole genome shotgun (WGS) entry which is preliminary data.</text>
</comment>
<dbReference type="OrthoDB" id="73743at2"/>
<evidence type="ECO:0000256" key="3">
    <source>
        <dbReference type="ARBA" id="ARBA00022679"/>
    </source>
</evidence>
<dbReference type="RefSeq" id="WP_146394486.1">
    <property type="nucleotide sequence ID" value="NZ_SJPJ01000001.1"/>
</dbReference>
<evidence type="ECO:0000259" key="5">
    <source>
        <dbReference type="Pfam" id="PF13439"/>
    </source>
</evidence>
<evidence type="ECO:0000313" key="6">
    <source>
        <dbReference type="EMBL" id="TWT79216.1"/>
    </source>
</evidence>
<dbReference type="EC" id="2.4.1.250" evidence="6"/>